<dbReference type="InterPro" id="IPR013589">
    <property type="entry name" value="Bac_transglu_N"/>
</dbReference>
<dbReference type="PANTHER" id="PTHR33490">
    <property type="entry name" value="BLR5614 PROTEIN-RELATED"/>
    <property type="match status" value="1"/>
</dbReference>
<dbReference type="GO" id="GO:0003810">
    <property type="term" value="F:protein-glutamine gamma-glutamyltransferase activity"/>
    <property type="evidence" value="ECO:0007669"/>
    <property type="project" value="UniProtKB-EC"/>
</dbReference>
<dbReference type="EMBL" id="SJPV01000006">
    <property type="protein sequence ID" value="TWU35942.1"/>
    <property type="molecule type" value="Genomic_DNA"/>
</dbReference>
<protein>
    <submittedName>
        <fullName evidence="2">Protein-glutamine gamma-glutamyltransferase</fullName>
        <ecNumber evidence="2">2.3.2.13</ecNumber>
    </submittedName>
</protein>
<accession>A0A5C6DH76</accession>
<keyword evidence="2" id="KW-0808">Transferase</keyword>
<dbReference type="Pfam" id="PF01841">
    <property type="entry name" value="Transglut_core"/>
    <property type="match status" value="1"/>
</dbReference>
<keyword evidence="2" id="KW-0012">Acyltransferase</keyword>
<proteinExistence type="predicted"/>
<dbReference type="InterPro" id="IPR038765">
    <property type="entry name" value="Papain-like_cys_pep_sf"/>
</dbReference>
<organism evidence="2 3">
    <name type="scientific">Novipirellula artificiosorum</name>
    <dbReference type="NCBI Taxonomy" id="2528016"/>
    <lineage>
        <taxon>Bacteria</taxon>
        <taxon>Pseudomonadati</taxon>
        <taxon>Planctomycetota</taxon>
        <taxon>Planctomycetia</taxon>
        <taxon>Pirellulales</taxon>
        <taxon>Pirellulaceae</taxon>
        <taxon>Novipirellula</taxon>
    </lineage>
</organism>
<evidence type="ECO:0000259" key="1">
    <source>
        <dbReference type="SMART" id="SM00460"/>
    </source>
</evidence>
<gene>
    <name evidence="2" type="primary">tgpA_2</name>
    <name evidence="2" type="ORF">Poly41_36940</name>
</gene>
<name>A0A5C6DH76_9BACT</name>
<evidence type="ECO:0000313" key="2">
    <source>
        <dbReference type="EMBL" id="TWU35942.1"/>
    </source>
</evidence>
<feature type="domain" description="Transglutaminase-like" evidence="1">
    <location>
        <begin position="185"/>
        <end position="256"/>
    </location>
</feature>
<dbReference type="InterPro" id="IPR002931">
    <property type="entry name" value="Transglutaminase-like"/>
</dbReference>
<comment type="caution">
    <text evidence="2">The sequence shown here is derived from an EMBL/GenBank/DDBJ whole genome shotgun (WGS) entry which is preliminary data.</text>
</comment>
<dbReference type="EC" id="2.3.2.13" evidence="2"/>
<sequence length="310" mass="34525">MSVASLRYRIEHCTEYRYSEPVAICQNQLRMQPQTRSGITCHESTISITPVPETVTEHVDYFGNRVYSFAIETLHKELTAVANSDVTVEPPKYRSLDDLAATAIPWTQVRNEARDIARLPDRLAYEFLFDSPRVMTDKIFSDYAIESFQGDRAILEAALDLTKRIHKDFRYDTTATDVHTPTINAFRLRAGVCQDFAHVQIACLRSIGLPARYVSGYLRTIPPEGKPRMVGADESHAWLSVYGGPLLGWIDCDPTNACLCGTDHIPICVGRDYGDVSPMRGVILGGGQTSLKVRVDVEPLLPATTTSNLS</sequence>
<dbReference type="Pfam" id="PF08379">
    <property type="entry name" value="Bact_transglu_N"/>
    <property type="match status" value="1"/>
</dbReference>
<dbReference type="PANTHER" id="PTHR33490:SF7">
    <property type="entry name" value="BLR2979 PROTEIN"/>
    <property type="match status" value="1"/>
</dbReference>
<dbReference type="OrthoDB" id="9787782at2"/>
<dbReference type="SMART" id="SM00460">
    <property type="entry name" value="TGc"/>
    <property type="match status" value="1"/>
</dbReference>
<evidence type="ECO:0000313" key="3">
    <source>
        <dbReference type="Proteomes" id="UP000319143"/>
    </source>
</evidence>
<keyword evidence="3" id="KW-1185">Reference proteome</keyword>
<dbReference type="Proteomes" id="UP000319143">
    <property type="component" value="Unassembled WGS sequence"/>
</dbReference>
<dbReference type="AlphaFoldDB" id="A0A5C6DH76"/>
<dbReference type="SUPFAM" id="SSF54001">
    <property type="entry name" value="Cysteine proteinases"/>
    <property type="match status" value="1"/>
</dbReference>
<dbReference type="RefSeq" id="WP_146528005.1">
    <property type="nucleotide sequence ID" value="NZ_SJPV01000006.1"/>
</dbReference>
<reference evidence="2 3" key="1">
    <citation type="submission" date="2019-02" db="EMBL/GenBank/DDBJ databases">
        <title>Deep-cultivation of Planctomycetes and their phenomic and genomic characterization uncovers novel biology.</title>
        <authorList>
            <person name="Wiegand S."/>
            <person name="Jogler M."/>
            <person name="Boedeker C."/>
            <person name="Pinto D."/>
            <person name="Vollmers J."/>
            <person name="Rivas-Marin E."/>
            <person name="Kohn T."/>
            <person name="Peeters S.H."/>
            <person name="Heuer A."/>
            <person name="Rast P."/>
            <person name="Oberbeckmann S."/>
            <person name="Bunk B."/>
            <person name="Jeske O."/>
            <person name="Meyerdierks A."/>
            <person name="Storesund J.E."/>
            <person name="Kallscheuer N."/>
            <person name="Luecker S."/>
            <person name="Lage O.M."/>
            <person name="Pohl T."/>
            <person name="Merkel B.J."/>
            <person name="Hornburger P."/>
            <person name="Mueller R.-W."/>
            <person name="Bruemmer F."/>
            <person name="Labrenz M."/>
            <person name="Spormann A.M."/>
            <person name="Op Den Camp H."/>
            <person name="Overmann J."/>
            <person name="Amann R."/>
            <person name="Jetten M.S.M."/>
            <person name="Mascher T."/>
            <person name="Medema M.H."/>
            <person name="Devos D.P."/>
            <person name="Kaster A.-K."/>
            <person name="Ovreas L."/>
            <person name="Rohde M."/>
            <person name="Galperin M.Y."/>
            <person name="Jogler C."/>
        </authorList>
    </citation>
    <scope>NUCLEOTIDE SEQUENCE [LARGE SCALE GENOMIC DNA]</scope>
    <source>
        <strain evidence="2 3">Poly41</strain>
    </source>
</reference>
<dbReference type="Gene3D" id="3.10.620.30">
    <property type="match status" value="1"/>
</dbReference>